<dbReference type="EMBL" id="JN987385">
    <property type="protein sequence ID" value="AET50608.1"/>
    <property type="molecule type" value="mRNA"/>
</dbReference>
<protein>
    <recommendedName>
        <fullName evidence="8">PHD-finger domain-containing protein</fullName>
    </recommendedName>
</protein>
<dbReference type="InterPro" id="IPR001965">
    <property type="entry name" value="Znf_PHD"/>
</dbReference>
<dbReference type="SUPFAM" id="SSF57903">
    <property type="entry name" value="FYVE/PHD zinc finger"/>
    <property type="match status" value="1"/>
</dbReference>
<keyword evidence="2 4" id="KW-0863">Zinc-finger</keyword>
<evidence type="ECO:0000313" key="7">
    <source>
        <dbReference type="EMBL" id="AET50608.1"/>
    </source>
</evidence>
<dbReference type="CDD" id="cd15492">
    <property type="entry name" value="PHD_BRPF_JADE_like"/>
    <property type="match status" value="1"/>
</dbReference>
<evidence type="ECO:0000256" key="4">
    <source>
        <dbReference type="PROSITE-ProRule" id="PRU00146"/>
    </source>
</evidence>
<dbReference type="InterPro" id="IPR011011">
    <property type="entry name" value="Znf_FYVE_PHD"/>
</dbReference>
<dbReference type="GO" id="GO:0006357">
    <property type="term" value="P:regulation of transcription by RNA polymerase II"/>
    <property type="evidence" value="ECO:0007669"/>
    <property type="project" value="TreeGrafter"/>
</dbReference>
<dbReference type="InterPro" id="IPR019786">
    <property type="entry name" value="Zinc_finger_PHD-type_CS"/>
</dbReference>
<dbReference type="InterPro" id="IPR019787">
    <property type="entry name" value="Znf_PHD-finger"/>
</dbReference>
<dbReference type="InterPro" id="IPR050701">
    <property type="entry name" value="Histone_Mod_Regulator"/>
</dbReference>
<dbReference type="PROSITE" id="PS51805">
    <property type="entry name" value="EPHD"/>
    <property type="match status" value="1"/>
</dbReference>
<reference evidence="7" key="1">
    <citation type="journal article" date="2012" name="BMC Genomics">
        <title>Characterisation of full-length cDNA sequences provides insights into the Eimeria tenella transcriptome.</title>
        <authorList>
            <person name="Amiruddin N."/>
            <person name="Lee X.W."/>
            <person name="Blake D.P."/>
            <person name="Suzuki Y."/>
            <person name="Tay Y.L."/>
            <person name="Lim L.S."/>
            <person name="Tomley F.M."/>
            <person name="Watanabe J."/>
            <person name="Sugimoto C."/>
            <person name="Wan K.L."/>
        </authorList>
    </citation>
    <scope>NUCLEOTIDE SEQUENCE</scope>
    <source>
        <strain evidence="7">Houghton</strain>
    </source>
</reference>
<evidence type="ECO:0008006" key="8">
    <source>
        <dbReference type="Google" id="ProtNLM"/>
    </source>
</evidence>
<dbReference type="PANTHER" id="PTHR13793">
    <property type="entry name" value="PHD FINGER PROTEINS"/>
    <property type="match status" value="1"/>
</dbReference>
<dbReference type="VEuPathDB" id="ToxoDB:ETH2_0838100"/>
<name>H9B9E8_EIMTE</name>
<sequence>MESLGPLPAVSVSGVVSKLIKNKIRAFKEAKRAKRAAGGPQQQQLQQQLQQQRKLWVQLYEDLQDDGIRCDVCANSDTAADDAIVLCDGCDVAVHQSCYSIPQVPEGEWFCEFCKTQKAAKVHFKQLQLILQKPHKTLQQKQAEAAAVLQQAESNNIDVPCLPRACVLCPRRSGALIRTTEGLWSHVSCGLWVPECWVLGCREVCGVSFINSFRFSICCCLCGVKQGAKLCCSHPKCAAAFHPVCALFAGFGLNLTDQINIQRKNNDVTFHAFCLRHRLCSHTRAAPTETPLEFRVDSPDFSSPLYQGAMLMRRNRDIALHVAQLQREDSLWASRLSAYLLREMDDNIRCLRILWGHLEGPPRGPPKGVPRGAGAPWL</sequence>
<evidence type="ECO:0000256" key="3">
    <source>
        <dbReference type="ARBA" id="ARBA00022833"/>
    </source>
</evidence>
<evidence type="ECO:0000259" key="5">
    <source>
        <dbReference type="PROSITE" id="PS50016"/>
    </source>
</evidence>
<keyword evidence="1" id="KW-0479">Metal-binding</keyword>
<keyword evidence="3" id="KW-0862">Zinc</keyword>
<dbReference type="PANTHER" id="PTHR13793:SF107">
    <property type="entry name" value="BROMODOMAIN-CONTAINING PROTEIN HOMOLOG"/>
    <property type="match status" value="1"/>
</dbReference>
<evidence type="ECO:0000259" key="6">
    <source>
        <dbReference type="PROSITE" id="PS51805"/>
    </source>
</evidence>
<evidence type="ECO:0000256" key="2">
    <source>
        <dbReference type="ARBA" id="ARBA00022771"/>
    </source>
</evidence>
<dbReference type="Pfam" id="PF13832">
    <property type="entry name" value="zf-HC5HC2H_2"/>
    <property type="match status" value="1"/>
</dbReference>
<dbReference type="InterPro" id="IPR034732">
    <property type="entry name" value="EPHD"/>
</dbReference>
<dbReference type="Pfam" id="PF13831">
    <property type="entry name" value="PHD_2"/>
    <property type="match status" value="1"/>
</dbReference>
<dbReference type="CDD" id="cd15571">
    <property type="entry name" value="ePHD"/>
    <property type="match status" value="1"/>
</dbReference>
<dbReference type="VEuPathDB" id="ToxoDB:ETH_00002185"/>
<proteinExistence type="evidence at transcript level"/>
<dbReference type="InterPro" id="IPR013083">
    <property type="entry name" value="Znf_RING/FYVE/PHD"/>
</dbReference>
<dbReference type="Gene3D" id="3.30.40.10">
    <property type="entry name" value="Zinc/RING finger domain, C3HC4 (zinc finger)"/>
    <property type="match status" value="2"/>
</dbReference>
<dbReference type="PROSITE" id="PS50016">
    <property type="entry name" value="ZF_PHD_2"/>
    <property type="match status" value="1"/>
</dbReference>
<dbReference type="PROSITE" id="PS01359">
    <property type="entry name" value="ZF_PHD_1"/>
    <property type="match status" value="1"/>
</dbReference>
<dbReference type="SMART" id="SM00249">
    <property type="entry name" value="PHD"/>
    <property type="match status" value="2"/>
</dbReference>
<feature type="domain" description="PHD-type" evidence="5">
    <location>
        <begin position="67"/>
        <end position="117"/>
    </location>
</feature>
<feature type="domain" description="PHD-type" evidence="6">
    <location>
        <begin position="163"/>
        <end position="278"/>
    </location>
</feature>
<evidence type="ECO:0000256" key="1">
    <source>
        <dbReference type="ARBA" id="ARBA00022723"/>
    </source>
</evidence>
<dbReference type="GO" id="GO:0008270">
    <property type="term" value="F:zinc ion binding"/>
    <property type="evidence" value="ECO:0007669"/>
    <property type="project" value="UniProtKB-KW"/>
</dbReference>
<dbReference type="AlphaFoldDB" id="H9B9E8"/>
<organism evidence="7">
    <name type="scientific">Eimeria tenella</name>
    <name type="common">Coccidian parasite</name>
    <dbReference type="NCBI Taxonomy" id="5802"/>
    <lineage>
        <taxon>Eukaryota</taxon>
        <taxon>Sar</taxon>
        <taxon>Alveolata</taxon>
        <taxon>Apicomplexa</taxon>
        <taxon>Conoidasida</taxon>
        <taxon>Coccidia</taxon>
        <taxon>Eucoccidiorida</taxon>
        <taxon>Eimeriorina</taxon>
        <taxon>Eimeriidae</taxon>
        <taxon>Eimeria</taxon>
    </lineage>
</organism>
<accession>H9B9E8</accession>